<protein>
    <submittedName>
        <fullName evidence="2">Uncharacterized protein</fullName>
    </submittedName>
</protein>
<accession>A0A1R1C380</accession>
<keyword evidence="1" id="KW-1133">Transmembrane helix</keyword>
<feature type="transmembrane region" description="Helical" evidence="1">
    <location>
        <begin position="70"/>
        <end position="91"/>
    </location>
</feature>
<evidence type="ECO:0000256" key="1">
    <source>
        <dbReference type="SAM" id="Phobius"/>
    </source>
</evidence>
<feature type="transmembrane region" description="Helical" evidence="1">
    <location>
        <begin position="9"/>
        <end position="30"/>
    </location>
</feature>
<organism evidence="2 3">
    <name type="scientific">Paenibacillus amylolyticus</name>
    <dbReference type="NCBI Taxonomy" id="1451"/>
    <lineage>
        <taxon>Bacteria</taxon>
        <taxon>Bacillati</taxon>
        <taxon>Bacillota</taxon>
        <taxon>Bacilli</taxon>
        <taxon>Bacillales</taxon>
        <taxon>Paenibacillaceae</taxon>
        <taxon>Paenibacillus</taxon>
    </lineage>
</organism>
<comment type="caution">
    <text evidence="2">The sequence shown here is derived from an EMBL/GenBank/DDBJ whole genome shotgun (WGS) entry which is preliminary data.</text>
</comment>
<proteinExistence type="predicted"/>
<sequence>MERKFKSHFFYIVLLSVPFVVLEILLLLVYPNTGLGRIISLPMTFLVNGMIILILSSLVYYLLRYTRFRVVVRVILGLTICLTLIVTVWLYPQDSSKHISKTIVEDIKSLWSK</sequence>
<evidence type="ECO:0000313" key="3">
    <source>
        <dbReference type="Proteomes" id="UP000187134"/>
    </source>
</evidence>
<name>A0A1R1C380_PAEAM</name>
<gene>
    <name evidence="2" type="ORF">BK131_00850</name>
</gene>
<keyword evidence="1" id="KW-0812">Transmembrane</keyword>
<keyword evidence="1" id="KW-0472">Membrane</keyword>
<evidence type="ECO:0000313" key="2">
    <source>
        <dbReference type="EMBL" id="OMF16580.1"/>
    </source>
</evidence>
<dbReference type="Proteomes" id="UP000187134">
    <property type="component" value="Unassembled WGS sequence"/>
</dbReference>
<reference evidence="2 3" key="1">
    <citation type="submission" date="2016-11" db="EMBL/GenBank/DDBJ databases">
        <title>Paenibacillus species isolates.</title>
        <authorList>
            <person name="Beno S.M."/>
        </authorList>
    </citation>
    <scope>NUCLEOTIDE SEQUENCE [LARGE SCALE GENOMIC DNA]</scope>
    <source>
        <strain evidence="2 3">FSL H8-0246</strain>
    </source>
</reference>
<dbReference type="EMBL" id="MRTJ01000001">
    <property type="protein sequence ID" value="OMF16580.1"/>
    <property type="molecule type" value="Genomic_DNA"/>
</dbReference>
<dbReference type="AlphaFoldDB" id="A0A1R1C380"/>
<feature type="transmembrane region" description="Helical" evidence="1">
    <location>
        <begin position="42"/>
        <end position="63"/>
    </location>
</feature>